<dbReference type="Pfam" id="PF07589">
    <property type="entry name" value="PEP-CTERM"/>
    <property type="match status" value="1"/>
</dbReference>
<dbReference type="EMBL" id="JAQQXS010000004">
    <property type="protein sequence ID" value="MDC8784681.1"/>
    <property type="molecule type" value="Genomic_DNA"/>
</dbReference>
<evidence type="ECO:0000313" key="3">
    <source>
        <dbReference type="EMBL" id="MDC8784681.1"/>
    </source>
</evidence>
<keyword evidence="4" id="KW-1185">Reference proteome</keyword>
<comment type="caution">
    <text evidence="3">The sequence shown here is derived from an EMBL/GenBank/DDBJ whole genome shotgun (WGS) entry which is preliminary data.</text>
</comment>
<evidence type="ECO:0000259" key="2">
    <source>
        <dbReference type="Pfam" id="PF07589"/>
    </source>
</evidence>
<gene>
    <name evidence="3" type="ORF">PRZ01_05705</name>
</gene>
<name>A0ABT5KPA1_9BURK</name>
<dbReference type="InterPro" id="IPR013424">
    <property type="entry name" value="Ice-binding_C"/>
</dbReference>
<evidence type="ECO:0000256" key="1">
    <source>
        <dbReference type="SAM" id="SignalP"/>
    </source>
</evidence>
<reference evidence="3 4" key="1">
    <citation type="submission" date="2022-10" db="EMBL/GenBank/DDBJ databases">
        <title>paucibacter sp. hw8 Genome sequencing.</title>
        <authorList>
            <person name="Park S."/>
        </authorList>
    </citation>
    <scope>NUCLEOTIDE SEQUENCE [LARGE SCALE GENOMIC DNA]</scope>
    <source>
        <strain evidence="4">hw8</strain>
    </source>
</reference>
<organism evidence="3 4">
    <name type="scientific">Roseateles koreensis</name>
    <dbReference type="NCBI Taxonomy" id="2987526"/>
    <lineage>
        <taxon>Bacteria</taxon>
        <taxon>Pseudomonadati</taxon>
        <taxon>Pseudomonadota</taxon>
        <taxon>Betaproteobacteria</taxon>
        <taxon>Burkholderiales</taxon>
        <taxon>Sphaerotilaceae</taxon>
        <taxon>Roseateles</taxon>
    </lineage>
</organism>
<evidence type="ECO:0000313" key="4">
    <source>
        <dbReference type="Proteomes" id="UP001219862"/>
    </source>
</evidence>
<feature type="chain" id="PRO_5047334122" evidence="1">
    <location>
        <begin position="29"/>
        <end position="468"/>
    </location>
</feature>
<proteinExistence type="predicted"/>
<feature type="signal peptide" evidence="1">
    <location>
        <begin position="1"/>
        <end position="28"/>
    </location>
</feature>
<sequence length="468" mass="46902">MNTQHKRRPLVTWLGLACALAATPMAHATAVFNVGDLVVSIYGNGNLSGSYGDNQASPIVLQALSTTGVLGNALTLPQSSFVSASGVLNSAISGEYGSSSEGTLQLSGDGKLLTIMGYGVNAAAFNSATVNATNAYGTQALAQTTSVQGGNYTAVSRVVATISAAGTVNTSTAIYNFANTNNPRSVATQDGSSFYVAGQGVKGDSTQGLQYVVAGSSSGTVINAGTDMRTASFVNGQLYVSSDSKQTGATGTSKGSANIAVYGATAPTSATTPTVLAGVSNSVVLTAGKGNGINATATANLSPENFFFANATTLYVADAGQPKQGGLGDGGLQKWTLTGNTWVLDYTLSNGLALVANTAKAGTTGLIGLTGKVDGNTVSLFATNATLGDLDPTYLYSINDTLSATTLPTSESFSVLMTAAANTNIRGVSFAPSAAVSAVPEPASYALFAAGLGALGFTVRRKRTGSAH</sequence>
<accession>A0ABT5KPA1</accession>
<dbReference type="Proteomes" id="UP001219862">
    <property type="component" value="Unassembled WGS sequence"/>
</dbReference>
<keyword evidence="1" id="KW-0732">Signal</keyword>
<dbReference type="RefSeq" id="WP_273595802.1">
    <property type="nucleotide sequence ID" value="NZ_JAQQXS010000004.1"/>
</dbReference>
<feature type="domain" description="Ice-binding protein C-terminal" evidence="2">
    <location>
        <begin position="438"/>
        <end position="462"/>
    </location>
</feature>
<protein>
    <submittedName>
        <fullName evidence="3">PEP-CTERM sorting domain-containing protein</fullName>
    </submittedName>
</protein>
<dbReference type="NCBIfam" id="TIGR02595">
    <property type="entry name" value="PEP_CTERM"/>
    <property type="match status" value="1"/>
</dbReference>